<keyword evidence="3 6" id="KW-0812">Transmembrane</keyword>
<dbReference type="AlphaFoldDB" id="A0A923PSE7"/>
<protein>
    <submittedName>
        <fullName evidence="7">DUF92 domain-containing protein</fullName>
    </submittedName>
</protein>
<proteinExistence type="inferred from homology"/>
<evidence type="ECO:0000256" key="1">
    <source>
        <dbReference type="ARBA" id="ARBA00004141"/>
    </source>
</evidence>
<keyword evidence="8" id="KW-1185">Reference proteome</keyword>
<dbReference type="PANTHER" id="PTHR13353:SF5">
    <property type="entry name" value="TRANSMEMBRANE PROTEIN 19"/>
    <property type="match status" value="1"/>
</dbReference>
<evidence type="ECO:0000256" key="3">
    <source>
        <dbReference type="ARBA" id="ARBA00022692"/>
    </source>
</evidence>
<dbReference type="EMBL" id="JACSIT010000142">
    <property type="protein sequence ID" value="MBC6995932.1"/>
    <property type="molecule type" value="Genomic_DNA"/>
</dbReference>
<dbReference type="GO" id="GO:0016020">
    <property type="term" value="C:membrane"/>
    <property type="evidence" value="ECO:0007669"/>
    <property type="project" value="UniProtKB-SubCell"/>
</dbReference>
<reference evidence="7" key="1">
    <citation type="submission" date="2020-08" db="EMBL/GenBank/DDBJ databases">
        <title>Lewinella bacteria from marine environments.</title>
        <authorList>
            <person name="Zhong Y."/>
        </authorList>
    </citation>
    <scope>NUCLEOTIDE SEQUENCE</scope>
    <source>
        <strain evidence="7">KCTC 42187</strain>
    </source>
</reference>
<accession>A0A923PSE7</accession>
<feature type="transmembrane region" description="Helical" evidence="6">
    <location>
        <begin position="388"/>
        <end position="411"/>
    </location>
</feature>
<comment type="caution">
    <text evidence="7">The sequence shown here is derived from an EMBL/GenBank/DDBJ whole genome shotgun (WGS) entry which is preliminary data.</text>
</comment>
<evidence type="ECO:0000256" key="4">
    <source>
        <dbReference type="ARBA" id="ARBA00022989"/>
    </source>
</evidence>
<feature type="transmembrane region" description="Helical" evidence="6">
    <location>
        <begin position="52"/>
        <end position="70"/>
    </location>
</feature>
<comment type="subcellular location">
    <subcellularLocation>
        <location evidence="1">Membrane</location>
        <topology evidence="1">Multi-pass membrane protein</topology>
    </subcellularLocation>
</comment>
<organism evidence="7 8">
    <name type="scientific">Neolewinella lacunae</name>
    <dbReference type="NCBI Taxonomy" id="1517758"/>
    <lineage>
        <taxon>Bacteria</taxon>
        <taxon>Pseudomonadati</taxon>
        <taxon>Bacteroidota</taxon>
        <taxon>Saprospiria</taxon>
        <taxon>Saprospirales</taxon>
        <taxon>Lewinellaceae</taxon>
        <taxon>Neolewinella</taxon>
    </lineage>
</organism>
<name>A0A923PSE7_9BACT</name>
<feature type="transmembrane region" description="Helical" evidence="6">
    <location>
        <begin position="190"/>
        <end position="206"/>
    </location>
</feature>
<keyword evidence="4 6" id="KW-1133">Transmembrane helix</keyword>
<dbReference type="Pfam" id="PF01940">
    <property type="entry name" value="DUF92"/>
    <property type="match status" value="1"/>
</dbReference>
<feature type="transmembrane region" description="Helical" evidence="6">
    <location>
        <begin position="321"/>
        <end position="338"/>
    </location>
</feature>
<evidence type="ECO:0000256" key="2">
    <source>
        <dbReference type="ARBA" id="ARBA00009012"/>
    </source>
</evidence>
<dbReference type="Proteomes" id="UP000650081">
    <property type="component" value="Unassembled WGS sequence"/>
</dbReference>
<evidence type="ECO:0000256" key="5">
    <source>
        <dbReference type="ARBA" id="ARBA00023136"/>
    </source>
</evidence>
<sequence>MLNLIALVILTTLLTELAARRNYLPYWVSRKVLHVVAVGACALATLSMARPVLIGIVAGAELVLLGLILSNQLMREESGRRAWGIVWFPLAFLLLLLAVPDPEMVCFAMLVLALCDPAATVAGKLLARRTYALTGDPKSLPGNLAFLLVFLALAAFFPGAWEGISWPALLGIGLVLATGEALGSRGLDNLIVPLFVAFLLTTLGAAPELERTFLLLLALAVPFCYVLVARRSLTPGGALTAALLGLVVALSLGTVWLLPLFVFLGSSSLLGRLFPSQSAAGDAKQKRPRDATQVMANGGVYGGLALLAGWNPPWLGGAADVLPYCLLVAMAIATADTWSSELGQYFRRPTYDLLRRQRVPPGLSGGVSWAGSAAGLAGALFLSGSCGWLHPGITPAGYAGIALAGFLGMLLDSALGSRWQAKYVHPGPTAVSDTPGPSPQLLSGFPWMTNDLVNFLAILLGVCLFAAALLLLGS</sequence>
<feature type="transmembrane region" description="Helical" evidence="6">
    <location>
        <begin position="139"/>
        <end position="158"/>
    </location>
</feature>
<feature type="transmembrane region" description="Helical" evidence="6">
    <location>
        <begin position="164"/>
        <end position="183"/>
    </location>
</feature>
<feature type="transmembrane region" description="Helical" evidence="6">
    <location>
        <begin position="212"/>
        <end position="229"/>
    </location>
</feature>
<evidence type="ECO:0000313" key="8">
    <source>
        <dbReference type="Proteomes" id="UP000650081"/>
    </source>
</evidence>
<feature type="transmembrane region" description="Helical" evidence="6">
    <location>
        <begin position="359"/>
        <end position="382"/>
    </location>
</feature>
<comment type="similarity">
    <text evidence="2">Belongs to the TMEM19 family.</text>
</comment>
<feature type="transmembrane region" description="Helical" evidence="6">
    <location>
        <begin position="452"/>
        <end position="472"/>
    </location>
</feature>
<feature type="transmembrane region" description="Helical" evidence="6">
    <location>
        <begin position="105"/>
        <end position="127"/>
    </location>
</feature>
<dbReference type="PANTHER" id="PTHR13353">
    <property type="entry name" value="TRANSMEMBRANE PROTEIN 19"/>
    <property type="match status" value="1"/>
</dbReference>
<feature type="transmembrane region" description="Helical" evidence="6">
    <location>
        <begin position="241"/>
        <end position="264"/>
    </location>
</feature>
<evidence type="ECO:0000256" key="6">
    <source>
        <dbReference type="SAM" id="Phobius"/>
    </source>
</evidence>
<dbReference type="RefSeq" id="WP_187467959.1">
    <property type="nucleotide sequence ID" value="NZ_JACSIT010000142.1"/>
</dbReference>
<gene>
    <name evidence="7" type="ORF">H9S92_17320</name>
</gene>
<dbReference type="InterPro" id="IPR002794">
    <property type="entry name" value="DUF92_TMEM19"/>
</dbReference>
<evidence type="ECO:0000313" key="7">
    <source>
        <dbReference type="EMBL" id="MBC6995932.1"/>
    </source>
</evidence>
<keyword evidence="5 6" id="KW-0472">Membrane</keyword>
<feature type="transmembrane region" description="Helical" evidence="6">
    <location>
        <begin position="82"/>
        <end position="99"/>
    </location>
</feature>